<keyword evidence="1" id="KW-0862">Zinc</keyword>
<evidence type="ECO:0000313" key="5">
    <source>
        <dbReference type="Proteomes" id="UP001293254"/>
    </source>
</evidence>
<dbReference type="InterPro" id="IPR036875">
    <property type="entry name" value="Znf_CCHC_sf"/>
</dbReference>
<dbReference type="EMBL" id="JACGWO010000004">
    <property type="protein sequence ID" value="KAK4428471.1"/>
    <property type="molecule type" value="Genomic_DNA"/>
</dbReference>
<dbReference type="AlphaFoldDB" id="A0AAE1YDX0"/>
<evidence type="ECO:0000256" key="1">
    <source>
        <dbReference type="PROSITE-ProRule" id="PRU00047"/>
    </source>
</evidence>
<dbReference type="InterPro" id="IPR001878">
    <property type="entry name" value="Znf_CCHC"/>
</dbReference>
<dbReference type="PROSITE" id="PS50158">
    <property type="entry name" value="ZF_CCHC"/>
    <property type="match status" value="1"/>
</dbReference>
<dbReference type="Proteomes" id="UP001293254">
    <property type="component" value="Unassembled WGS sequence"/>
</dbReference>
<dbReference type="GO" id="GO:0008270">
    <property type="term" value="F:zinc ion binding"/>
    <property type="evidence" value="ECO:0007669"/>
    <property type="project" value="UniProtKB-KW"/>
</dbReference>
<reference evidence="4" key="1">
    <citation type="submission" date="2020-06" db="EMBL/GenBank/DDBJ databases">
        <authorList>
            <person name="Li T."/>
            <person name="Hu X."/>
            <person name="Zhang T."/>
            <person name="Song X."/>
            <person name="Zhang H."/>
            <person name="Dai N."/>
            <person name="Sheng W."/>
            <person name="Hou X."/>
            <person name="Wei L."/>
        </authorList>
    </citation>
    <scope>NUCLEOTIDE SEQUENCE</scope>
    <source>
        <strain evidence="4">3651</strain>
        <tissue evidence="4">Leaf</tissue>
    </source>
</reference>
<evidence type="ECO:0000256" key="2">
    <source>
        <dbReference type="SAM" id="MobiDB-lite"/>
    </source>
</evidence>
<feature type="region of interest" description="Disordered" evidence="2">
    <location>
        <begin position="63"/>
        <end position="126"/>
    </location>
</feature>
<organism evidence="4 5">
    <name type="scientific">Sesamum alatum</name>
    <dbReference type="NCBI Taxonomy" id="300844"/>
    <lineage>
        <taxon>Eukaryota</taxon>
        <taxon>Viridiplantae</taxon>
        <taxon>Streptophyta</taxon>
        <taxon>Embryophyta</taxon>
        <taxon>Tracheophyta</taxon>
        <taxon>Spermatophyta</taxon>
        <taxon>Magnoliopsida</taxon>
        <taxon>eudicotyledons</taxon>
        <taxon>Gunneridae</taxon>
        <taxon>Pentapetalae</taxon>
        <taxon>asterids</taxon>
        <taxon>lamiids</taxon>
        <taxon>Lamiales</taxon>
        <taxon>Pedaliaceae</taxon>
        <taxon>Sesamum</taxon>
    </lineage>
</organism>
<keyword evidence="1" id="KW-0863">Zinc-finger</keyword>
<feature type="domain" description="CCHC-type" evidence="3">
    <location>
        <begin position="18"/>
        <end position="33"/>
    </location>
</feature>
<gene>
    <name evidence="4" type="ORF">Salat_1146700</name>
</gene>
<proteinExistence type="predicted"/>
<dbReference type="InterPro" id="IPR025836">
    <property type="entry name" value="Zn_knuckle_CX2CX4HX4C"/>
</dbReference>
<reference evidence="4" key="2">
    <citation type="journal article" date="2024" name="Plant">
        <title>Genomic evolution and insights into agronomic trait innovations of Sesamum species.</title>
        <authorList>
            <person name="Miao H."/>
            <person name="Wang L."/>
            <person name="Qu L."/>
            <person name="Liu H."/>
            <person name="Sun Y."/>
            <person name="Le M."/>
            <person name="Wang Q."/>
            <person name="Wei S."/>
            <person name="Zheng Y."/>
            <person name="Lin W."/>
            <person name="Duan Y."/>
            <person name="Cao H."/>
            <person name="Xiong S."/>
            <person name="Wang X."/>
            <person name="Wei L."/>
            <person name="Li C."/>
            <person name="Ma Q."/>
            <person name="Ju M."/>
            <person name="Zhao R."/>
            <person name="Li G."/>
            <person name="Mu C."/>
            <person name="Tian Q."/>
            <person name="Mei H."/>
            <person name="Zhang T."/>
            <person name="Gao T."/>
            <person name="Zhang H."/>
        </authorList>
    </citation>
    <scope>NUCLEOTIDE SEQUENCE</scope>
    <source>
        <strain evidence="4">3651</strain>
    </source>
</reference>
<dbReference type="SUPFAM" id="SSF57756">
    <property type="entry name" value="Retrovirus zinc finger-like domains"/>
    <property type="match status" value="1"/>
</dbReference>
<sequence length="126" mass="13942">MGDEHLVHFTYEQLPNFCYRCERLGHIAKYCENQFADAFGDPGSDLPYGPWLRVPLPMRGRSPNWTSSQAAGNTTPRVYPRGSMGIEDLGGAEVEQRRPGTMGDMEIVSSTLPEESGRAENADCMG</sequence>
<dbReference type="Pfam" id="PF14392">
    <property type="entry name" value="zf-CCHC_4"/>
    <property type="match status" value="1"/>
</dbReference>
<accession>A0AAE1YDX0</accession>
<evidence type="ECO:0000259" key="3">
    <source>
        <dbReference type="PROSITE" id="PS50158"/>
    </source>
</evidence>
<comment type="caution">
    <text evidence="4">The sequence shown here is derived from an EMBL/GenBank/DDBJ whole genome shotgun (WGS) entry which is preliminary data.</text>
</comment>
<feature type="compositionally biased region" description="Polar residues" evidence="2">
    <location>
        <begin position="63"/>
        <end position="76"/>
    </location>
</feature>
<dbReference type="GO" id="GO:0003676">
    <property type="term" value="F:nucleic acid binding"/>
    <property type="evidence" value="ECO:0007669"/>
    <property type="project" value="InterPro"/>
</dbReference>
<feature type="compositionally biased region" description="Basic and acidic residues" evidence="2">
    <location>
        <begin position="115"/>
        <end position="126"/>
    </location>
</feature>
<evidence type="ECO:0000313" key="4">
    <source>
        <dbReference type="EMBL" id="KAK4428471.1"/>
    </source>
</evidence>
<protein>
    <recommendedName>
        <fullName evidence="3">CCHC-type domain-containing protein</fullName>
    </recommendedName>
</protein>
<keyword evidence="1" id="KW-0479">Metal-binding</keyword>
<name>A0AAE1YDX0_9LAMI</name>
<keyword evidence="5" id="KW-1185">Reference proteome</keyword>